<proteinExistence type="predicted"/>
<dbReference type="Proteomes" id="UP001302367">
    <property type="component" value="Chromosome 2"/>
</dbReference>
<dbReference type="GeneID" id="90643957"/>
<sequence>MNLGLRFDPFSGQRHWGKGMKWNHGDGMELSHARYLDNEFALTAKTVLPSAPQDVFVQTAERRVKCGGT</sequence>
<dbReference type="RefSeq" id="XP_065458455.1">
    <property type="nucleotide sequence ID" value="XM_065602383.1"/>
</dbReference>
<keyword evidence="2" id="KW-1185">Reference proteome</keyword>
<gene>
    <name evidence="1" type="ORF">RHO25_003287</name>
</gene>
<name>A0ABZ0NGL9_CERBT</name>
<organism evidence="1 2">
    <name type="scientific">Cercospora beticola</name>
    <name type="common">Sugarbeet leaf spot fungus</name>
    <dbReference type="NCBI Taxonomy" id="122368"/>
    <lineage>
        <taxon>Eukaryota</taxon>
        <taxon>Fungi</taxon>
        <taxon>Dikarya</taxon>
        <taxon>Ascomycota</taxon>
        <taxon>Pezizomycotina</taxon>
        <taxon>Dothideomycetes</taxon>
        <taxon>Dothideomycetidae</taxon>
        <taxon>Mycosphaerellales</taxon>
        <taxon>Mycosphaerellaceae</taxon>
        <taxon>Cercospora</taxon>
    </lineage>
</organism>
<dbReference type="EMBL" id="CP134185">
    <property type="protein sequence ID" value="WPA98674.1"/>
    <property type="molecule type" value="Genomic_DNA"/>
</dbReference>
<evidence type="ECO:0000313" key="2">
    <source>
        <dbReference type="Proteomes" id="UP001302367"/>
    </source>
</evidence>
<protein>
    <submittedName>
        <fullName evidence="1">Uncharacterized protein</fullName>
    </submittedName>
</protein>
<reference evidence="1 2" key="1">
    <citation type="submission" date="2023-09" db="EMBL/GenBank/DDBJ databases">
        <title>Complete-Gapless Cercospora beticola genome.</title>
        <authorList>
            <person name="Wyatt N.A."/>
            <person name="Spanner R.E."/>
            <person name="Bolton M.D."/>
        </authorList>
    </citation>
    <scope>NUCLEOTIDE SEQUENCE [LARGE SCALE GENOMIC DNA]</scope>
    <source>
        <strain evidence="1">Cb09-40</strain>
    </source>
</reference>
<accession>A0ABZ0NGL9</accession>
<evidence type="ECO:0000313" key="1">
    <source>
        <dbReference type="EMBL" id="WPA98674.1"/>
    </source>
</evidence>